<evidence type="ECO:0000313" key="16">
    <source>
        <dbReference type="EMBL" id="MFD0726496.1"/>
    </source>
</evidence>
<evidence type="ECO:0000259" key="15">
    <source>
        <dbReference type="Pfam" id="PF07715"/>
    </source>
</evidence>
<feature type="chain" id="PRO_5045968339" evidence="13">
    <location>
        <begin position="36"/>
        <end position="809"/>
    </location>
</feature>
<evidence type="ECO:0000256" key="9">
    <source>
        <dbReference type="ARBA" id="ARBA00023136"/>
    </source>
</evidence>
<keyword evidence="7" id="KW-0406">Ion transport</keyword>
<keyword evidence="5 11" id="KW-0812">Transmembrane</keyword>
<evidence type="ECO:0000256" key="8">
    <source>
        <dbReference type="ARBA" id="ARBA00023077"/>
    </source>
</evidence>
<dbReference type="SUPFAM" id="SSF56935">
    <property type="entry name" value="Porins"/>
    <property type="match status" value="1"/>
</dbReference>
<dbReference type="Proteomes" id="UP001597110">
    <property type="component" value="Unassembled WGS sequence"/>
</dbReference>
<keyword evidence="2 11" id="KW-0813">Transport</keyword>
<keyword evidence="16" id="KW-0675">Receptor</keyword>
<sequence>MSPMLHARRPQRRAALFTALACILAAQAVALPALAQEAPAADSDELDRIVVTAQKREQQIEDVPIAINAYSGEFLEAQGIVDYGDLGSLVPGLEVQTQSVSNPSISIRGITADLDDPTQEPRISLYQDGVSISRARGSSVELFDLQRIEVLRGPQGTLFGRAAETGAVHIIQNKARKGRSGSFELGLGSDDQRRFTGHFNTDLGENVQGRIAAFYETRDGYMDNLDGGTLQGKDTRAIRGALHFDIGEASGIDVILNYQKDTPPGTGFRSQVIPNLQGSLDPYTANSQRGNDLGTDRDVYGATVLGDFVLNDNWSLSTITGWRRYDGLDKFDADGSQADLIEFDERADGRQFSQEFRFNYDGGGKFTGFLGTSFFDETAERELDYQADERQLYALLSPQINGNTAALLGPALANYYFPVLPLLNANATPNTSRTFTWLPVPGLVPPTPTNPAGFLQIPLNPDHRETFGNDVDIRAIELFADGTWQFNDQWSLTLGLRGSHEKVEYGYFSAPGNGSSLGFLLSARGAPACGAPPCTNLLFPATAGRLSASDSFTSWVGRAVLGYKLSDTINTYASISRGRRPNMINVSDAGSDEVPAEIVWSYELGMKGSAADGRFVYDLSLFYYDYTNFQASVQNDTPPPFFVTTNAGKAHAAGFEASLFARFSDNVNGWFNYGYIDGGFNAFDDDGTYQELAGNRFRMTPKQSVSLGLDWTIPLSNGDSLYVRPSWNWRGQVYFEDENQPGIEQDSYGLLNLRLGWRFNQRWDLGLWGNNLTNEEYLIDAGNTGLLFGIPTVIPGPDRSYGVTLRAKF</sequence>
<dbReference type="PANTHER" id="PTHR32552">
    <property type="entry name" value="FERRICHROME IRON RECEPTOR-RELATED"/>
    <property type="match status" value="1"/>
</dbReference>
<dbReference type="EMBL" id="JBHTIF010000002">
    <property type="protein sequence ID" value="MFD0726496.1"/>
    <property type="molecule type" value="Genomic_DNA"/>
</dbReference>
<dbReference type="RefSeq" id="WP_386824421.1">
    <property type="nucleotide sequence ID" value="NZ_JBHTIF010000002.1"/>
</dbReference>
<dbReference type="PROSITE" id="PS52016">
    <property type="entry name" value="TONB_DEPENDENT_REC_3"/>
    <property type="match status" value="1"/>
</dbReference>
<comment type="caution">
    <text evidence="16">The sequence shown here is derived from an EMBL/GenBank/DDBJ whole genome shotgun (WGS) entry which is preliminary data.</text>
</comment>
<dbReference type="Pfam" id="PF07715">
    <property type="entry name" value="Plug"/>
    <property type="match status" value="1"/>
</dbReference>
<evidence type="ECO:0000256" key="3">
    <source>
        <dbReference type="ARBA" id="ARBA00022452"/>
    </source>
</evidence>
<dbReference type="InterPro" id="IPR036942">
    <property type="entry name" value="Beta-barrel_TonB_sf"/>
</dbReference>
<protein>
    <submittedName>
        <fullName evidence="16">TonB-dependent receptor</fullName>
    </submittedName>
</protein>
<keyword evidence="17" id="KW-1185">Reference proteome</keyword>
<evidence type="ECO:0000256" key="2">
    <source>
        <dbReference type="ARBA" id="ARBA00022448"/>
    </source>
</evidence>
<feature type="domain" description="TonB-dependent receptor-like beta-barrel" evidence="14">
    <location>
        <begin position="262"/>
        <end position="772"/>
    </location>
</feature>
<dbReference type="InterPro" id="IPR012910">
    <property type="entry name" value="Plug_dom"/>
</dbReference>
<evidence type="ECO:0000256" key="10">
    <source>
        <dbReference type="ARBA" id="ARBA00023237"/>
    </source>
</evidence>
<comment type="similarity">
    <text evidence="11 12">Belongs to the TonB-dependent receptor family.</text>
</comment>
<name>A0ABW2YET6_9GAMM</name>
<comment type="subcellular location">
    <subcellularLocation>
        <location evidence="1 11">Cell outer membrane</location>
        <topology evidence="1 11">Multi-pass membrane protein</topology>
    </subcellularLocation>
</comment>
<dbReference type="PANTHER" id="PTHR32552:SF81">
    <property type="entry name" value="TONB-DEPENDENT OUTER MEMBRANE RECEPTOR"/>
    <property type="match status" value="1"/>
</dbReference>
<organism evidence="16 17">
    <name type="scientific">Lysobacter brunescens</name>
    <dbReference type="NCBI Taxonomy" id="262323"/>
    <lineage>
        <taxon>Bacteria</taxon>
        <taxon>Pseudomonadati</taxon>
        <taxon>Pseudomonadota</taxon>
        <taxon>Gammaproteobacteria</taxon>
        <taxon>Lysobacterales</taxon>
        <taxon>Lysobacteraceae</taxon>
        <taxon>Lysobacter</taxon>
    </lineage>
</organism>
<reference evidence="17" key="1">
    <citation type="journal article" date="2019" name="Int. J. Syst. Evol. Microbiol.">
        <title>The Global Catalogue of Microorganisms (GCM) 10K type strain sequencing project: providing services to taxonomists for standard genome sequencing and annotation.</title>
        <authorList>
            <consortium name="The Broad Institute Genomics Platform"/>
            <consortium name="The Broad Institute Genome Sequencing Center for Infectious Disease"/>
            <person name="Wu L."/>
            <person name="Ma J."/>
        </authorList>
    </citation>
    <scope>NUCLEOTIDE SEQUENCE [LARGE SCALE GENOMIC DNA]</scope>
    <source>
        <strain evidence="17">CCUG 55585</strain>
    </source>
</reference>
<keyword evidence="6" id="KW-0408">Iron</keyword>
<evidence type="ECO:0000256" key="6">
    <source>
        <dbReference type="ARBA" id="ARBA00023004"/>
    </source>
</evidence>
<dbReference type="InterPro" id="IPR000531">
    <property type="entry name" value="Beta-barrel_TonB"/>
</dbReference>
<evidence type="ECO:0000256" key="12">
    <source>
        <dbReference type="RuleBase" id="RU003357"/>
    </source>
</evidence>
<keyword evidence="9 11" id="KW-0472">Membrane</keyword>
<dbReference type="CDD" id="cd01347">
    <property type="entry name" value="ligand_gated_channel"/>
    <property type="match status" value="1"/>
</dbReference>
<keyword evidence="10 11" id="KW-0998">Cell outer membrane</keyword>
<gene>
    <name evidence="16" type="ORF">ACFQ0E_12920</name>
</gene>
<evidence type="ECO:0000256" key="11">
    <source>
        <dbReference type="PROSITE-ProRule" id="PRU01360"/>
    </source>
</evidence>
<evidence type="ECO:0000256" key="5">
    <source>
        <dbReference type="ARBA" id="ARBA00022692"/>
    </source>
</evidence>
<evidence type="ECO:0000256" key="1">
    <source>
        <dbReference type="ARBA" id="ARBA00004571"/>
    </source>
</evidence>
<feature type="domain" description="TonB-dependent receptor plug" evidence="15">
    <location>
        <begin position="60"/>
        <end position="166"/>
    </location>
</feature>
<keyword evidence="3 11" id="KW-1134">Transmembrane beta strand</keyword>
<evidence type="ECO:0000256" key="7">
    <source>
        <dbReference type="ARBA" id="ARBA00023065"/>
    </source>
</evidence>
<dbReference type="InterPro" id="IPR039426">
    <property type="entry name" value="TonB-dep_rcpt-like"/>
</dbReference>
<keyword evidence="13" id="KW-0732">Signal</keyword>
<keyword evidence="4" id="KW-0410">Iron transport</keyword>
<dbReference type="Pfam" id="PF00593">
    <property type="entry name" value="TonB_dep_Rec_b-barrel"/>
    <property type="match status" value="1"/>
</dbReference>
<evidence type="ECO:0000256" key="4">
    <source>
        <dbReference type="ARBA" id="ARBA00022496"/>
    </source>
</evidence>
<evidence type="ECO:0000313" key="17">
    <source>
        <dbReference type="Proteomes" id="UP001597110"/>
    </source>
</evidence>
<proteinExistence type="inferred from homology"/>
<evidence type="ECO:0000256" key="13">
    <source>
        <dbReference type="SAM" id="SignalP"/>
    </source>
</evidence>
<dbReference type="Gene3D" id="2.40.170.20">
    <property type="entry name" value="TonB-dependent receptor, beta-barrel domain"/>
    <property type="match status" value="2"/>
</dbReference>
<keyword evidence="8 12" id="KW-0798">TonB box</keyword>
<feature type="signal peptide" evidence="13">
    <location>
        <begin position="1"/>
        <end position="35"/>
    </location>
</feature>
<evidence type="ECO:0000259" key="14">
    <source>
        <dbReference type="Pfam" id="PF00593"/>
    </source>
</evidence>
<accession>A0ABW2YET6</accession>